<proteinExistence type="predicted"/>
<name>A0AAE2CK54_9LAMI</name>
<protein>
    <recommendedName>
        <fullName evidence="1">Reverse transcriptase zinc-binding domain-containing protein</fullName>
    </recommendedName>
</protein>
<gene>
    <name evidence="2" type="ORF">Salat_1707500</name>
</gene>
<dbReference type="AlphaFoldDB" id="A0AAE2CK54"/>
<dbReference type="InterPro" id="IPR026960">
    <property type="entry name" value="RVT-Znf"/>
</dbReference>
<dbReference type="Proteomes" id="UP001293254">
    <property type="component" value="Unassembled WGS sequence"/>
</dbReference>
<sequence>METRAQASSSRPFSALTEGCEGFWPRLWGLAAPPRVRLQVWRFCYDAVSSMTNLARRKEGIDTTACLCEAATETLQHILLGCPFGQVVWALSNIPWRHIDTWTEGARHSGSRRQFNSSIGKKHRDSSQCAGLFGRTVTKNEWKEW</sequence>
<dbReference type="Pfam" id="PF13966">
    <property type="entry name" value="zf-RVT"/>
    <property type="match status" value="1"/>
</dbReference>
<accession>A0AAE2CK54</accession>
<organism evidence="2 3">
    <name type="scientific">Sesamum alatum</name>
    <dbReference type="NCBI Taxonomy" id="300844"/>
    <lineage>
        <taxon>Eukaryota</taxon>
        <taxon>Viridiplantae</taxon>
        <taxon>Streptophyta</taxon>
        <taxon>Embryophyta</taxon>
        <taxon>Tracheophyta</taxon>
        <taxon>Spermatophyta</taxon>
        <taxon>Magnoliopsida</taxon>
        <taxon>eudicotyledons</taxon>
        <taxon>Gunneridae</taxon>
        <taxon>Pentapetalae</taxon>
        <taxon>asterids</taxon>
        <taxon>lamiids</taxon>
        <taxon>Lamiales</taxon>
        <taxon>Pedaliaceae</taxon>
        <taxon>Sesamum</taxon>
    </lineage>
</organism>
<feature type="domain" description="Reverse transcriptase zinc-binding" evidence="1">
    <location>
        <begin position="23"/>
        <end position="89"/>
    </location>
</feature>
<evidence type="ECO:0000313" key="3">
    <source>
        <dbReference type="Proteomes" id="UP001293254"/>
    </source>
</evidence>
<keyword evidence="3" id="KW-1185">Reference proteome</keyword>
<dbReference type="EMBL" id="JACGWO010000006">
    <property type="protein sequence ID" value="KAK4425136.1"/>
    <property type="molecule type" value="Genomic_DNA"/>
</dbReference>
<comment type="caution">
    <text evidence="2">The sequence shown here is derived from an EMBL/GenBank/DDBJ whole genome shotgun (WGS) entry which is preliminary data.</text>
</comment>
<reference evidence="2" key="1">
    <citation type="submission" date="2020-06" db="EMBL/GenBank/DDBJ databases">
        <authorList>
            <person name="Li T."/>
            <person name="Hu X."/>
            <person name="Zhang T."/>
            <person name="Song X."/>
            <person name="Zhang H."/>
            <person name="Dai N."/>
            <person name="Sheng W."/>
            <person name="Hou X."/>
            <person name="Wei L."/>
        </authorList>
    </citation>
    <scope>NUCLEOTIDE SEQUENCE</scope>
    <source>
        <strain evidence="2">3651</strain>
        <tissue evidence="2">Leaf</tissue>
    </source>
</reference>
<evidence type="ECO:0000259" key="1">
    <source>
        <dbReference type="Pfam" id="PF13966"/>
    </source>
</evidence>
<reference evidence="2" key="2">
    <citation type="journal article" date="2024" name="Plant">
        <title>Genomic evolution and insights into agronomic trait innovations of Sesamum species.</title>
        <authorList>
            <person name="Miao H."/>
            <person name="Wang L."/>
            <person name="Qu L."/>
            <person name="Liu H."/>
            <person name="Sun Y."/>
            <person name="Le M."/>
            <person name="Wang Q."/>
            <person name="Wei S."/>
            <person name="Zheng Y."/>
            <person name="Lin W."/>
            <person name="Duan Y."/>
            <person name="Cao H."/>
            <person name="Xiong S."/>
            <person name="Wang X."/>
            <person name="Wei L."/>
            <person name="Li C."/>
            <person name="Ma Q."/>
            <person name="Ju M."/>
            <person name="Zhao R."/>
            <person name="Li G."/>
            <person name="Mu C."/>
            <person name="Tian Q."/>
            <person name="Mei H."/>
            <person name="Zhang T."/>
            <person name="Gao T."/>
            <person name="Zhang H."/>
        </authorList>
    </citation>
    <scope>NUCLEOTIDE SEQUENCE</scope>
    <source>
        <strain evidence="2">3651</strain>
    </source>
</reference>
<evidence type="ECO:0000313" key="2">
    <source>
        <dbReference type="EMBL" id="KAK4425136.1"/>
    </source>
</evidence>